<keyword evidence="2" id="KW-1185">Reference proteome</keyword>
<dbReference type="OrthoDB" id="165256at2759"/>
<organism evidence="1 2">
    <name type="scientific">Phytophthora palmivora</name>
    <dbReference type="NCBI Taxonomy" id="4796"/>
    <lineage>
        <taxon>Eukaryota</taxon>
        <taxon>Sar</taxon>
        <taxon>Stramenopiles</taxon>
        <taxon>Oomycota</taxon>
        <taxon>Peronosporomycetes</taxon>
        <taxon>Peronosporales</taxon>
        <taxon>Peronosporaceae</taxon>
        <taxon>Phytophthora</taxon>
    </lineage>
</organism>
<accession>A0A2P4XF19</accession>
<name>A0A2P4XF19_9STRA</name>
<gene>
    <name evidence="1" type="ORF">PHPALM_20377</name>
</gene>
<dbReference type="AlphaFoldDB" id="A0A2P4XF19"/>
<sequence>MLQQEEDSVPNLDLLPNNVEEDESSFYSTVLPDFQAIHMHRAISMNFITLHIKSLPVGQVRFKKYFATDV</sequence>
<dbReference type="Proteomes" id="UP000237271">
    <property type="component" value="Unassembled WGS sequence"/>
</dbReference>
<evidence type="ECO:0000313" key="1">
    <source>
        <dbReference type="EMBL" id="POM64134.1"/>
    </source>
</evidence>
<proteinExistence type="predicted"/>
<evidence type="ECO:0000313" key="2">
    <source>
        <dbReference type="Proteomes" id="UP000237271"/>
    </source>
</evidence>
<reference evidence="1 2" key="1">
    <citation type="journal article" date="2017" name="Genome Biol. Evol.">
        <title>Phytophthora megakarya and P. palmivora, closely related causal agents of cacao black pod rot, underwent increases in genome sizes and gene numbers by different mechanisms.</title>
        <authorList>
            <person name="Ali S.S."/>
            <person name="Shao J."/>
            <person name="Lary D.J."/>
            <person name="Kronmiller B."/>
            <person name="Shen D."/>
            <person name="Strem M.D."/>
            <person name="Amoako-Attah I."/>
            <person name="Akrofi A.Y."/>
            <person name="Begoude B.A."/>
            <person name="Ten Hoopen G.M."/>
            <person name="Coulibaly K."/>
            <person name="Kebe B.I."/>
            <person name="Melnick R.L."/>
            <person name="Guiltinan M.J."/>
            <person name="Tyler B.M."/>
            <person name="Meinhardt L.W."/>
            <person name="Bailey B.A."/>
        </authorList>
    </citation>
    <scope>NUCLEOTIDE SEQUENCE [LARGE SCALE GENOMIC DNA]</scope>
    <source>
        <strain evidence="2">sbr112.9</strain>
    </source>
</reference>
<dbReference type="EMBL" id="NCKW01011180">
    <property type="protein sequence ID" value="POM64134.1"/>
    <property type="molecule type" value="Genomic_DNA"/>
</dbReference>
<protein>
    <submittedName>
        <fullName evidence="1">Uncharacterized protein</fullName>
    </submittedName>
</protein>
<comment type="caution">
    <text evidence="1">The sequence shown here is derived from an EMBL/GenBank/DDBJ whole genome shotgun (WGS) entry which is preliminary data.</text>
</comment>